<dbReference type="RefSeq" id="WP_307556590.1">
    <property type="nucleotide sequence ID" value="NZ_JAUSQU010000001.1"/>
</dbReference>
<reference evidence="2 3" key="1">
    <citation type="submission" date="2023-07" db="EMBL/GenBank/DDBJ databases">
        <title>Sequencing the genomes of 1000 actinobacteria strains.</title>
        <authorList>
            <person name="Klenk H.-P."/>
        </authorList>
    </citation>
    <scope>NUCLEOTIDE SEQUENCE [LARGE SCALE GENOMIC DNA]</scope>
    <source>
        <strain evidence="2 3">DSM 46740</strain>
    </source>
</reference>
<dbReference type="Proteomes" id="UP001225356">
    <property type="component" value="Unassembled WGS sequence"/>
</dbReference>
<accession>A0ABT9Q8I3</accession>
<proteinExistence type="predicted"/>
<comment type="caution">
    <text evidence="2">The sequence shown here is derived from an EMBL/GenBank/DDBJ whole genome shotgun (WGS) entry which is preliminary data.</text>
</comment>
<sequence length="40" mass="4238">MTRQFFSSTARLSGDPSRAVVSGAARWPLTRSTPEPSAAS</sequence>
<gene>
    <name evidence="2" type="ORF">J2853_001917</name>
</gene>
<keyword evidence="3" id="KW-1185">Reference proteome</keyword>
<evidence type="ECO:0000256" key="1">
    <source>
        <dbReference type="SAM" id="MobiDB-lite"/>
    </source>
</evidence>
<dbReference type="EMBL" id="JAUSQU010000001">
    <property type="protein sequence ID" value="MDP9842706.1"/>
    <property type="molecule type" value="Genomic_DNA"/>
</dbReference>
<feature type="region of interest" description="Disordered" evidence="1">
    <location>
        <begin position="1"/>
        <end position="40"/>
    </location>
</feature>
<evidence type="ECO:0000313" key="2">
    <source>
        <dbReference type="EMBL" id="MDP9842706.1"/>
    </source>
</evidence>
<feature type="compositionally biased region" description="Polar residues" evidence="1">
    <location>
        <begin position="30"/>
        <end position="40"/>
    </location>
</feature>
<feature type="compositionally biased region" description="Polar residues" evidence="1">
    <location>
        <begin position="1"/>
        <end position="11"/>
    </location>
</feature>
<protein>
    <submittedName>
        <fullName evidence="2">Uncharacterized protein</fullName>
    </submittedName>
</protein>
<name>A0ABT9Q8I3_9ACTN</name>
<evidence type="ECO:0000313" key="3">
    <source>
        <dbReference type="Proteomes" id="UP001225356"/>
    </source>
</evidence>
<organism evidence="2 3">
    <name type="scientific">Streptosporangium lutulentum</name>
    <dbReference type="NCBI Taxonomy" id="1461250"/>
    <lineage>
        <taxon>Bacteria</taxon>
        <taxon>Bacillati</taxon>
        <taxon>Actinomycetota</taxon>
        <taxon>Actinomycetes</taxon>
        <taxon>Streptosporangiales</taxon>
        <taxon>Streptosporangiaceae</taxon>
        <taxon>Streptosporangium</taxon>
    </lineage>
</organism>